<dbReference type="GO" id="GO:0004725">
    <property type="term" value="F:protein tyrosine phosphatase activity"/>
    <property type="evidence" value="ECO:0007669"/>
    <property type="project" value="UniProtKB-EC"/>
</dbReference>
<name>A0A069DQE0_9HEMI</name>
<dbReference type="GO" id="GO:0008138">
    <property type="term" value="F:protein tyrosine/serine/threonine phosphatase activity"/>
    <property type="evidence" value="ECO:0007669"/>
    <property type="project" value="UniProtKB-UniRule"/>
</dbReference>
<dbReference type="Gene3D" id="3.90.190.10">
    <property type="entry name" value="Protein tyrosine phosphatase superfamily"/>
    <property type="match status" value="1"/>
</dbReference>
<accession>A0A069DQE0</accession>
<dbReference type="GO" id="GO:0005737">
    <property type="term" value="C:cytoplasm"/>
    <property type="evidence" value="ECO:0007669"/>
    <property type="project" value="TreeGrafter"/>
</dbReference>
<protein>
    <recommendedName>
        <fullName evidence="7">Dual specificity protein phosphatase</fullName>
        <ecNumber evidence="7">3.1.3.16</ecNumber>
        <ecNumber evidence="7">3.1.3.48</ecNumber>
    </recommendedName>
</protein>
<dbReference type="PROSITE" id="PS50054">
    <property type="entry name" value="TYR_PHOSPHATASE_DUAL"/>
    <property type="match status" value="1"/>
</dbReference>
<evidence type="ECO:0000256" key="3">
    <source>
        <dbReference type="ARBA" id="ARBA00022912"/>
    </source>
</evidence>
<evidence type="ECO:0000256" key="2">
    <source>
        <dbReference type="ARBA" id="ARBA00022801"/>
    </source>
</evidence>
<evidence type="ECO:0000256" key="4">
    <source>
        <dbReference type="ARBA" id="ARBA00047761"/>
    </source>
</evidence>
<organism evidence="10">
    <name type="scientific">Panstrongylus megistus</name>
    <dbReference type="NCBI Taxonomy" id="65343"/>
    <lineage>
        <taxon>Eukaryota</taxon>
        <taxon>Metazoa</taxon>
        <taxon>Ecdysozoa</taxon>
        <taxon>Arthropoda</taxon>
        <taxon>Hexapoda</taxon>
        <taxon>Insecta</taxon>
        <taxon>Pterygota</taxon>
        <taxon>Neoptera</taxon>
        <taxon>Paraneoptera</taxon>
        <taxon>Hemiptera</taxon>
        <taxon>Heteroptera</taxon>
        <taxon>Panheteroptera</taxon>
        <taxon>Cimicomorpha</taxon>
        <taxon>Reduviidae</taxon>
        <taxon>Triatominae</taxon>
        <taxon>Panstrongylus</taxon>
    </lineage>
</organism>
<dbReference type="Pfam" id="PF00782">
    <property type="entry name" value="DSPc"/>
    <property type="match status" value="1"/>
</dbReference>
<dbReference type="AlphaFoldDB" id="A0A069DQE0"/>
<dbReference type="PANTHER" id="PTHR45682">
    <property type="entry name" value="AGAP008228-PA"/>
    <property type="match status" value="1"/>
</dbReference>
<comment type="catalytic activity">
    <reaction evidence="5 7">
        <text>O-phospho-L-threonyl-[protein] + H2O = L-threonyl-[protein] + phosphate</text>
        <dbReference type="Rhea" id="RHEA:47004"/>
        <dbReference type="Rhea" id="RHEA-COMP:11060"/>
        <dbReference type="Rhea" id="RHEA-COMP:11605"/>
        <dbReference type="ChEBI" id="CHEBI:15377"/>
        <dbReference type="ChEBI" id="CHEBI:30013"/>
        <dbReference type="ChEBI" id="CHEBI:43474"/>
        <dbReference type="ChEBI" id="CHEBI:61977"/>
        <dbReference type="EC" id="3.1.3.16"/>
    </reaction>
</comment>
<dbReference type="PROSITE" id="PS50056">
    <property type="entry name" value="TYR_PHOSPHATASE_2"/>
    <property type="match status" value="1"/>
</dbReference>
<comment type="function">
    <text evidence="7">Dual specificity phosphatase able to dephosphorylate phosphotyrosine, phosphoserine and phosphothreonine residues, with a preference for phosphotyrosine as a substrate.</text>
</comment>
<dbReference type="SMART" id="SM00195">
    <property type="entry name" value="DSPc"/>
    <property type="match status" value="1"/>
</dbReference>
<evidence type="ECO:0000256" key="1">
    <source>
        <dbReference type="ARBA" id="ARBA00008601"/>
    </source>
</evidence>
<comment type="catalytic activity">
    <reaction evidence="7">
        <text>O-phospho-L-tyrosyl-[protein] + H2O = L-tyrosyl-[protein] + phosphate</text>
        <dbReference type="Rhea" id="RHEA:10684"/>
        <dbReference type="Rhea" id="RHEA-COMP:10136"/>
        <dbReference type="Rhea" id="RHEA-COMP:20101"/>
        <dbReference type="ChEBI" id="CHEBI:15377"/>
        <dbReference type="ChEBI" id="CHEBI:43474"/>
        <dbReference type="ChEBI" id="CHEBI:46858"/>
        <dbReference type="ChEBI" id="CHEBI:61978"/>
        <dbReference type="EC" id="3.1.3.48"/>
    </reaction>
</comment>
<feature type="non-terminal residue" evidence="10">
    <location>
        <position position="1"/>
    </location>
</feature>
<evidence type="ECO:0000259" key="9">
    <source>
        <dbReference type="PROSITE" id="PS50056"/>
    </source>
</evidence>
<evidence type="ECO:0000259" key="8">
    <source>
        <dbReference type="PROSITE" id="PS50054"/>
    </source>
</evidence>
<dbReference type="EC" id="3.1.3.16" evidence="7"/>
<dbReference type="SUPFAM" id="SSF52799">
    <property type="entry name" value="(Phosphotyrosine protein) phosphatases II"/>
    <property type="match status" value="1"/>
</dbReference>
<dbReference type="GO" id="GO:0033549">
    <property type="term" value="F:MAP kinase phosphatase activity"/>
    <property type="evidence" value="ECO:0007669"/>
    <property type="project" value="TreeGrafter"/>
</dbReference>
<dbReference type="EMBL" id="GBGD01003028">
    <property type="protein sequence ID" value="JAC85861.1"/>
    <property type="molecule type" value="mRNA"/>
</dbReference>
<dbReference type="PROSITE" id="PS00383">
    <property type="entry name" value="TYR_PHOSPHATASE_1"/>
    <property type="match status" value="1"/>
</dbReference>
<feature type="domain" description="Tyrosine specific protein phosphatases" evidence="9">
    <location>
        <begin position="107"/>
        <end position="164"/>
    </location>
</feature>
<dbReference type="InterPro" id="IPR020422">
    <property type="entry name" value="TYR_PHOSPHATASE_DUAL_dom"/>
</dbReference>
<reference evidence="10" key="1">
    <citation type="journal article" date="2015" name="J. Med. Entomol.">
        <title>A Deep Insight Into the Sialotranscriptome of the Chagas Disease Vector, Panstrongylus megistus (Hemiptera: Heteroptera).</title>
        <authorList>
            <person name="Ribeiro J.M."/>
            <person name="Schwarz A."/>
            <person name="Francischetti I.M."/>
        </authorList>
    </citation>
    <scope>NUCLEOTIDE SEQUENCE</scope>
    <source>
        <tissue evidence="10">Salivary glands</tissue>
    </source>
</reference>
<comment type="similarity">
    <text evidence="1 7">Belongs to the protein-tyrosine phosphatase family. Non-receptor class dual specificity subfamily.</text>
</comment>
<dbReference type="GO" id="GO:0043409">
    <property type="term" value="P:negative regulation of MAPK cascade"/>
    <property type="evidence" value="ECO:0007669"/>
    <property type="project" value="TreeGrafter"/>
</dbReference>
<keyword evidence="2 7" id="KW-0378">Hydrolase</keyword>
<evidence type="ECO:0000256" key="6">
    <source>
        <dbReference type="PIRSR" id="PIRSR620405-1"/>
    </source>
</evidence>
<dbReference type="EC" id="3.1.3.48" evidence="7"/>
<comment type="catalytic activity">
    <reaction evidence="4 7">
        <text>O-phospho-L-seryl-[protein] + H2O = L-seryl-[protein] + phosphate</text>
        <dbReference type="Rhea" id="RHEA:20629"/>
        <dbReference type="Rhea" id="RHEA-COMP:9863"/>
        <dbReference type="Rhea" id="RHEA-COMP:11604"/>
        <dbReference type="ChEBI" id="CHEBI:15377"/>
        <dbReference type="ChEBI" id="CHEBI:29999"/>
        <dbReference type="ChEBI" id="CHEBI:43474"/>
        <dbReference type="ChEBI" id="CHEBI:83421"/>
        <dbReference type="EC" id="3.1.3.16"/>
    </reaction>
</comment>
<evidence type="ECO:0000313" key="10">
    <source>
        <dbReference type="EMBL" id="JAC85861.1"/>
    </source>
</evidence>
<dbReference type="InterPro" id="IPR000340">
    <property type="entry name" value="Dual-sp_phosphatase_cat-dom"/>
</dbReference>
<dbReference type="PRINTS" id="PR01909">
    <property type="entry name" value="ADSPHPHTASEA"/>
</dbReference>
<proteinExistence type="evidence at transcript level"/>
<dbReference type="InterPro" id="IPR029021">
    <property type="entry name" value="Prot-tyrosine_phosphatase-like"/>
</dbReference>
<evidence type="ECO:0000256" key="5">
    <source>
        <dbReference type="ARBA" id="ARBA00048336"/>
    </source>
</evidence>
<dbReference type="PRINTS" id="PR01908">
    <property type="entry name" value="ADSPHPHTASE"/>
</dbReference>
<keyword evidence="3 7" id="KW-0904">Protein phosphatase</keyword>
<dbReference type="GO" id="GO:0004722">
    <property type="term" value="F:protein serine/threonine phosphatase activity"/>
    <property type="evidence" value="ECO:0007669"/>
    <property type="project" value="UniProtKB-EC"/>
</dbReference>
<dbReference type="CDD" id="cd14515">
    <property type="entry name" value="DUSP3-like"/>
    <property type="match status" value="1"/>
</dbReference>
<feature type="active site" description="Phosphocysteine intermediate" evidence="6">
    <location>
        <position position="130"/>
    </location>
</feature>
<dbReference type="InterPro" id="IPR016130">
    <property type="entry name" value="Tyr_Pase_AS"/>
</dbReference>
<sequence>GEVESSEEGNVMRRAQHIKKVLCDRFFTTVSQNVPELDEVYPGIFIGDECSARDRTSLRQYKVTHVVNAAAGRGFGMVNTNASYYADLNIKYLGIELSDLSVSDASRYFYSTADYIDEALQKQGKVLVHCLMGISRSSTLVLAFLMLKRNMSAVEAVTTVRKNRNIHPNDGFITQLAALDMKLEKLRSHSQDRMENL</sequence>
<evidence type="ECO:0000256" key="7">
    <source>
        <dbReference type="RuleBase" id="RU366038"/>
    </source>
</evidence>
<dbReference type="InterPro" id="IPR020405">
    <property type="entry name" value="Atypical_DUSP_subfamA"/>
</dbReference>
<feature type="domain" description="Tyrosine-protein phosphatase" evidence="8">
    <location>
        <begin position="36"/>
        <end position="185"/>
    </location>
</feature>
<dbReference type="InterPro" id="IPR000387">
    <property type="entry name" value="Tyr_Pase_dom"/>
</dbReference>
<dbReference type="PANTHER" id="PTHR45682:SF5">
    <property type="entry name" value="DUAL SPECIFICITY PROTEIN PHOSPHATASE"/>
    <property type="match status" value="1"/>
</dbReference>